<gene>
    <name evidence="1" type="ORF">DKX38_010388</name>
</gene>
<sequence length="182" mass="19768">MNPSNNATNHHRSSKSLHRDVAAIADLDGDGRVKVGTGSELCCCSGGYGVVDTEDMESEAERYGEVVAVLMVATLAGRRGWLGVVLQRRRNYSRFAFTAHVAYEQEEHPCHRQRHEGGKKNCRKTTALILLMAHGSPIICLVFASRCGPHEGIVVSTSTCEQFSSPILLDTSSSPAIRITKG</sequence>
<accession>A0A5N5MDE7</accession>
<organism evidence="1 2">
    <name type="scientific">Salix brachista</name>
    <dbReference type="NCBI Taxonomy" id="2182728"/>
    <lineage>
        <taxon>Eukaryota</taxon>
        <taxon>Viridiplantae</taxon>
        <taxon>Streptophyta</taxon>
        <taxon>Embryophyta</taxon>
        <taxon>Tracheophyta</taxon>
        <taxon>Spermatophyta</taxon>
        <taxon>Magnoliopsida</taxon>
        <taxon>eudicotyledons</taxon>
        <taxon>Gunneridae</taxon>
        <taxon>Pentapetalae</taxon>
        <taxon>rosids</taxon>
        <taxon>fabids</taxon>
        <taxon>Malpighiales</taxon>
        <taxon>Salicaceae</taxon>
        <taxon>Saliceae</taxon>
        <taxon>Salix</taxon>
    </lineage>
</organism>
<evidence type="ECO:0000313" key="1">
    <source>
        <dbReference type="EMBL" id="KAB5553077.1"/>
    </source>
</evidence>
<dbReference type="EMBL" id="VDCV01000006">
    <property type="protein sequence ID" value="KAB5553077.1"/>
    <property type="molecule type" value="Genomic_DNA"/>
</dbReference>
<evidence type="ECO:0000313" key="2">
    <source>
        <dbReference type="Proteomes" id="UP000326939"/>
    </source>
</evidence>
<comment type="caution">
    <text evidence="1">The sequence shown here is derived from an EMBL/GenBank/DDBJ whole genome shotgun (WGS) entry which is preliminary data.</text>
</comment>
<keyword evidence="2" id="KW-1185">Reference proteome</keyword>
<name>A0A5N5MDE7_9ROSI</name>
<dbReference type="Proteomes" id="UP000326939">
    <property type="component" value="Chromosome 6"/>
</dbReference>
<protein>
    <submittedName>
        <fullName evidence="1">Uncharacterized protein</fullName>
    </submittedName>
</protein>
<dbReference type="AlphaFoldDB" id="A0A5N5MDE7"/>
<reference evidence="2" key="1">
    <citation type="journal article" date="2019" name="Gigascience">
        <title>De novo genome assembly of the endangered Acer yangbiense, a plant species with extremely small populations endemic to Yunnan Province, China.</title>
        <authorList>
            <person name="Yang J."/>
            <person name="Wariss H.M."/>
            <person name="Tao L."/>
            <person name="Zhang R."/>
            <person name="Yun Q."/>
            <person name="Hollingsworth P."/>
            <person name="Dao Z."/>
            <person name="Luo G."/>
            <person name="Guo H."/>
            <person name="Ma Y."/>
            <person name="Sun W."/>
        </authorList>
    </citation>
    <scope>NUCLEOTIDE SEQUENCE [LARGE SCALE GENOMIC DNA]</scope>
    <source>
        <strain evidence="2">cv. br00</strain>
    </source>
</reference>
<proteinExistence type="predicted"/>